<name>G8R2E5_OWEHD</name>
<feature type="compositionally biased region" description="Low complexity" evidence="1">
    <location>
        <begin position="146"/>
        <end position="157"/>
    </location>
</feature>
<dbReference type="STRING" id="926562.Oweho_1956"/>
<reference evidence="2 3" key="1">
    <citation type="journal article" date="2012" name="Stand. Genomic Sci.">
        <title>Genome sequence of the orange-pigmented seawater bacterium Owenweeksia hongkongensis type strain (UST20020801(T)).</title>
        <authorList>
            <person name="Riedel T."/>
            <person name="Held B."/>
            <person name="Nolan M."/>
            <person name="Lucas S."/>
            <person name="Lapidus A."/>
            <person name="Tice H."/>
            <person name="Del Rio T.G."/>
            <person name="Cheng J.F."/>
            <person name="Han C."/>
            <person name="Tapia R."/>
            <person name="Goodwin L.A."/>
            <person name="Pitluck S."/>
            <person name="Liolios K."/>
            <person name="Mavromatis K."/>
            <person name="Pagani I."/>
            <person name="Ivanova N."/>
            <person name="Mikhailova N."/>
            <person name="Pati A."/>
            <person name="Chen A."/>
            <person name="Palaniappan K."/>
            <person name="Rohde M."/>
            <person name="Tindall B.J."/>
            <person name="Detter J.C."/>
            <person name="Goker M."/>
            <person name="Woyke T."/>
            <person name="Bristow J."/>
            <person name="Eisen J.A."/>
            <person name="Markowitz V."/>
            <person name="Hugenholtz P."/>
            <person name="Klenk H.P."/>
            <person name="Kyrpides N.C."/>
        </authorList>
    </citation>
    <scope>NUCLEOTIDE SEQUENCE</scope>
    <source>
        <strain evidence="3">DSM 17368 / JCM 12287 / NRRL B-23963</strain>
    </source>
</reference>
<evidence type="ECO:0000313" key="2">
    <source>
        <dbReference type="EMBL" id="AEV32935.1"/>
    </source>
</evidence>
<gene>
    <name evidence="2" type="ordered locus">Oweho_1956</name>
</gene>
<keyword evidence="3" id="KW-1185">Reference proteome</keyword>
<evidence type="ECO:0000313" key="3">
    <source>
        <dbReference type="Proteomes" id="UP000005631"/>
    </source>
</evidence>
<dbReference type="EMBL" id="CP003156">
    <property type="protein sequence ID" value="AEV32935.1"/>
    <property type="molecule type" value="Genomic_DNA"/>
</dbReference>
<dbReference type="HOGENOM" id="CLU_050295_0_0_10"/>
<dbReference type="KEGG" id="oho:Oweho_1956"/>
<accession>G8R2E5</accession>
<feature type="region of interest" description="Disordered" evidence="1">
    <location>
        <begin position="50"/>
        <end position="159"/>
    </location>
</feature>
<dbReference type="Proteomes" id="UP000005631">
    <property type="component" value="Chromosome"/>
</dbReference>
<dbReference type="eggNOG" id="ENOG502ZA4I">
    <property type="taxonomic scope" value="Bacteria"/>
</dbReference>
<evidence type="ECO:0000256" key="1">
    <source>
        <dbReference type="SAM" id="MobiDB-lite"/>
    </source>
</evidence>
<proteinExistence type="predicted"/>
<protein>
    <submittedName>
        <fullName evidence="2">Uncharacterized protein</fullName>
    </submittedName>
</protein>
<feature type="compositionally biased region" description="Basic and acidic residues" evidence="1">
    <location>
        <begin position="79"/>
        <end position="94"/>
    </location>
</feature>
<feature type="compositionally biased region" description="Basic and acidic residues" evidence="1">
    <location>
        <begin position="123"/>
        <end position="133"/>
    </location>
</feature>
<dbReference type="RefSeq" id="WP_014202289.1">
    <property type="nucleotide sequence ID" value="NC_016599.1"/>
</dbReference>
<organism evidence="2 3">
    <name type="scientific">Owenweeksia hongkongensis (strain DSM 17368 / CIP 108786 / JCM 12287 / NRRL B-23963 / UST20020801)</name>
    <dbReference type="NCBI Taxonomy" id="926562"/>
    <lineage>
        <taxon>Bacteria</taxon>
        <taxon>Pseudomonadati</taxon>
        <taxon>Bacteroidota</taxon>
        <taxon>Flavobacteriia</taxon>
        <taxon>Flavobacteriales</taxon>
        <taxon>Owenweeksiaceae</taxon>
        <taxon>Owenweeksia</taxon>
    </lineage>
</organism>
<dbReference type="AlphaFoldDB" id="G8R2E5"/>
<dbReference type="OrthoDB" id="1100725at2"/>
<sequence length="239" mass="27195">MEEYVRKELEEICQDILNNTQATDIEQQLASVQSLYEKLLVLNYVSSRKQSVPQVTAQEAPKPEPKVEAPAPPPVQEIPKPEPPKPVVEEKPEIVEPIAEAPKSVAPPQPVQQKPEPINESPVIEKELVDDKTPQQQQMEEVLRQSSAPKTPSKSSSINERYGTGAITLGLNDRIAFVNQLFGGQQEDLNRVISQINTLESFQEAEDFIENMIKPEYDWSQKEEFEMRFMDRVRQKFGE</sequence>